<feature type="transmembrane region" description="Helical" evidence="7">
    <location>
        <begin position="204"/>
        <end position="226"/>
    </location>
</feature>
<keyword evidence="6 7" id="KW-0472">Membrane</keyword>
<feature type="transmembrane region" description="Helical" evidence="7">
    <location>
        <begin position="28"/>
        <end position="51"/>
    </location>
</feature>
<evidence type="ECO:0000259" key="8">
    <source>
        <dbReference type="PROSITE" id="PS50928"/>
    </source>
</evidence>
<evidence type="ECO:0000256" key="6">
    <source>
        <dbReference type="ARBA" id="ARBA00023136"/>
    </source>
</evidence>
<proteinExistence type="inferred from homology"/>
<dbReference type="GO" id="GO:0055085">
    <property type="term" value="P:transmembrane transport"/>
    <property type="evidence" value="ECO:0007669"/>
    <property type="project" value="InterPro"/>
</dbReference>
<dbReference type="InterPro" id="IPR035906">
    <property type="entry name" value="MetI-like_sf"/>
</dbReference>
<evidence type="ECO:0000256" key="3">
    <source>
        <dbReference type="ARBA" id="ARBA00022475"/>
    </source>
</evidence>
<dbReference type="CDD" id="cd06261">
    <property type="entry name" value="TM_PBP2"/>
    <property type="match status" value="1"/>
</dbReference>
<reference evidence="9" key="1">
    <citation type="submission" date="2019-09" db="EMBL/GenBank/DDBJ databases">
        <title>Characterisation of the sponge microbiome using genome-centric metagenomics.</title>
        <authorList>
            <person name="Engelberts J.P."/>
            <person name="Robbins S.J."/>
            <person name="De Goeij J.M."/>
            <person name="Aranda M."/>
            <person name="Bell S.C."/>
            <person name="Webster N.S."/>
        </authorList>
    </citation>
    <scope>NUCLEOTIDE SEQUENCE</scope>
    <source>
        <strain evidence="9">SB0664_bin_27</strain>
    </source>
</reference>
<dbReference type="SUPFAM" id="SSF161098">
    <property type="entry name" value="MetI-like"/>
    <property type="match status" value="1"/>
</dbReference>
<evidence type="ECO:0000256" key="2">
    <source>
        <dbReference type="ARBA" id="ARBA00022448"/>
    </source>
</evidence>
<evidence type="ECO:0000256" key="7">
    <source>
        <dbReference type="RuleBase" id="RU363032"/>
    </source>
</evidence>
<keyword evidence="5 7" id="KW-1133">Transmembrane helix</keyword>
<keyword evidence="3" id="KW-1003">Cell membrane</keyword>
<dbReference type="PROSITE" id="PS50928">
    <property type="entry name" value="ABC_TM1"/>
    <property type="match status" value="1"/>
</dbReference>
<sequence>MEVEQGAVRSSGSLLSSPGWRWPQVRALLFNAFLYLLIVAGGIVFLIPFVWMVSTSLKTLPEIQRIPQPLLPEVIRWDNYYVAWTSLPFTRWFFNTAFITVVNIFGTLLSCSLAAYGFAYTRFRGRNFLFVILLSSMMLPYHVRLIPTFLIFNHLGWINTFLPLTVPAFFGTAFYIFLLRQFFLTLPKELDDAARIDGCNSLNIYWRIVMPLSKPALAAVTAFTFIDSWNDFLGPLIYLRQDSRLTLSLGLRMFLDFQEGTGDLHLMMAASVATLIPILIVFFFAQKHFVEGVTFTGLKG</sequence>
<dbReference type="PANTHER" id="PTHR43744">
    <property type="entry name" value="ABC TRANSPORTER PERMEASE PROTEIN MG189-RELATED-RELATED"/>
    <property type="match status" value="1"/>
</dbReference>
<comment type="subcellular location">
    <subcellularLocation>
        <location evidence="1 7">Cell membrane</location>
        <topology evidence="1 7">Multi-pass membrane protein</topology>
    </subcellularLocation>
</comment>
<comment type="similarity">
    <text evidence="7">Belongs to the binding-protein-dependent transport system permease family.</text>
</comment>
<feature type="transmembrane region" description="Helical" evidence="7">
    <location>
        <begin position="264"/>
        <end position="285"/>
    </location>
</feature>
<dbReference type="PANTHER" id="PTHR43744:SF8">
    <property type="entry name" value="SN-GLYCEROL-3-PHOSPHATE TRANSPORT SYSTEM PERMEASE PROTEIN UGPE"/>
    <property type="match status" value="1"/>
</dbReference>
<feature type="transmembrane region" description="Helical" evidence="7">
    <location>
        <begin position="92"/>
        <end position="116"/>
    </location>
</feature>
<evidence type="ECO:0000256" key="5">
    <source>
        <dbReference type="ARBA" id="ARBA00022989"/>
    </source>
</evidence>
<feature type="transmembrane region" description="Helical" evidence="7">
    <location>
        <begin position="164"/>
        <end position="183"/>
    </location>
</feature>
<keyword evidence="4 7" id="KW-0812">Transmembrane</keyword>
<comment type="caution">
    <text evidence="9">The sequence shown here is derived from an EMBL/GenBank/DDBJ whole genome shotgun (WGS) entry which is preliminary data.</text>
</comment>
<feature type="transmembrane region" description="Helical" evidence="7">
    <location>
        <begin position="128"/>
        <end position="152"/>
    </location>
</feature>
<accession>A0A6B0YQ64</accession>
<dbReference type="EMBL" id="VXRG01000061">
    <property type="protein sequence ID" value="MXY93186.1"/>
    <property type="molecule type" value="Genomic_DNA"/>
</dbReference>
<evidence type="ECO:0000313" key="9">
    <source>
        <dbReference type="EMBL" id="MXY93186.1"/>
    </source>
</evidence>
<dbReference type="GO" id="GO:0005886">
    <property type="term" value="C:plasma membrane"/>
    <property type="evidence" value="ECO:0007669"/>
    <property type="project" value="UniProtKB-SubCell"/>
</dbReference>
<dbReference type="Pfam" id="PF00528">
    <property type="entry name" value="BPD_transp_1"/>
    <property type="match status" value="1"/>
</dbReference>
<protein>
    <submittedName>
        <fullName evidence="9">Carbohydrate ABC transporter permease</fullName>
    </submittedName>
</protein>
<dbReference type="AlphaFoldDB" id="A0A6B0YQ64"/>
<feature type="domain" description="ABC transmembrane type-1" evidence="8">
    <location>
        <begin position="93"/>
        <end position="285"/>
    </location>
</feature>
<gene>
    <name evidence="9" type="ORF">F4Y42_07005</name>
</gene>
<organism evidence="9">
    <name type="scientific">Caldilineaceae bacterium SB0664_bin_27</name>
    <dbReference type="NCBI Taxonomy" id="2605260"/>
    <lineage>
        <taxon>Bacteria</taxon>
        <taxon>Bacillati</taxon>
        <taxon>Chloroflexota</taxon>
        <taxon>Caldilineae</taxon>
        <taxon>Caldilineales</taxon>
        <taxon>Caldilineaceae</taxon>
    </lineage>
</organism>
<evidence type="ECO:0000256" key="4">
    <source>
        <dbReference type="ARBA" id="ARBA00022692"/>
    </source>
</evidence>
<name>A0A6B0YQ64_9CHLR</name>
<dbReference type="InterPro" id="IPR000515">
    <property type="entry name" value="MetI-like"/>
</dbReference>
<dbReference type="Gene3D" id="1.10.3720.10">
    <property type="entry name" value="MetI-like"/>
    <property type="match status" value="1"/>
</dbReference>
<keyword evidence="2 7" id="KW-0813">Transport</keyword>
<evidence type="ECO:0000256" key="1">
    <source>
        <dbReference type="ARBA" id="ARBA00004651"/>
    </source>
</evidence>